<dbReference type="InterPro" id="IPR002871">
    <property type="entry name" value="NIF_FeS_clus_asmbl_NifU_N"/>
</dbReference>
<keyword evidence="3" id="KW-1185">Reference proteome</keyword>
<dbReference type="EMBL" id="JAZDRP010000003">
    <property type="protein sequence ID" value="MEE2525982.1"/>
    <property type="molecule type" value="Genomic_DNA"/>
</dbReference>
<name>A0ABU7LQ04_9PROT</name>
<evidence type="ECO:0000313" key="2">
    <source>
        <dbReference type="EMBL" id="MEE2525982.1"/>
    </source>
</evidence>
<evidence type="ECO:0000259" key="1">
    <source>
        <dbReference type="Pfam" id="PF01592"/>
    </source>
</evidence>
<dbReference type="CDD" id="cd06664">
    <property type="entry name" value="IscU_like"/>
    <property type="match status" value="1"/>
</dbReference>
<sequence>MNDALYSSEILRLAAEIPHIGRLDRADGCARRVSRLCGSSVEVEVRLEGDRIADIGLEVKACALGQASASVLGANAIGASVREIEEARDALGAMLKGAPALQGRFAGLSALESARDYPARHASIRLAFEAAAEACANALNTTTLTTATG</sequence>
<gene>
    <name evidence="2" type="ORF">V0U79_06355</name>
</gene>
<dbReference type="Pfam" id="PF01592">
    <property type="entry name" value="NifU_N"/>
    <property type="match status" value="1"/>
</dbReference>
<protein>
    <submittedName>
        <fullName evidence="2">Iron-sulfur cluster assembly scaffold protein</fullName>
    </submittedName>
</protein>
<accession>A0ABU7LQ04</accession>
<proteinExistence type="predicted"/>
<feature type="domain" description="NIF system FeS cluster assembly NifU N-terminal" evidence="1">
    <location>
        <begin position="6"/>
        <end position="111"/>
    </location>
</feature>
<evidence type="ECO:0000313" key="3">
    <source>
        <dbReference type="Proteomes" id="UP001354971"/>
    </source>
</evidence>
<dbReference type="Gene3D" id="3.90.1010.10">
    <property type="match status" value="1"/>
</dbReference>
<organism evidence="2 3">
    <name type="scientific">Hyphobacterium lacteum</name>
    <dbReference type="NCBI Taxonomy" id="3116575"/>
    <lineage>
        <taxon>Bacteria</taxon>
        <taxon>Pseudomonadati</taxon>
        <taxon>Pseudomonadota</taxon>
        <taxon>Alphaproteobacteria</taxon>
        <taxon>Maricaulales</taxon>
        <taxon>Maricaulaceae</taxon>
        <taxon>Hyphobacterium</taxon>
    </lineage>
</organism>
<dbReference type="Proteomes" id="UP001354971">
    <property type="component" value="Unassembled WGS sequence"/>
</dbReference>
<dbReference type="SUPFAM" id="SSF82649">
    <property type="entry name" value="SufE/NifU"/>
    <property type="match status" value="1"/>
</dbReference>
<reference evidence="2 3" key="1">
    <citation type="submission" date="2024-01" db="EMBL/GenBank/DDBJ databases">
        <title>Hyphobacterium bacterium isolated from marine sediment.</title>
        <authorList>
            <person name="Zhao S."/>
        </authorList>
    </citation>
    <scope>NUCLEOTIDE SEQUENCE [LARGE SCALE GENOMIC DNA]</scope>
    <source>
        <strain evidence="3">HN65</strain>
    </source>
</reference>
<comment type="caution">
    <text evidence="2">The sequence shown here is derived from an EMBL/GenBank/DDBJ whole genome shotgun (WGS) entry which is preliminary data.</text>
</comment>
<dbReference type="RefSeq" id="WP_330198641.1">
    <property type="nucleotide sequence ID" value="NZ_JAZDRP010000003.1"/>
</dbReference>